<name>A0ABU6U5D1_9FABA</name>
<sequence>MGMNRRPVIRMGTDPTIQTRCGFHYSLTRSWDDSLPLSEEQHLHYQSFFVLLGTLASLPRNLGVNRGPWWTSRYITIKIIMSHHTMVKTTPNRFPKIDGQHLFQQAKTLTKKRDDNPA</sequence>
<evidence type="ECO:0000313" key="2">
    <source>
        <dbReference type="Proteomes" id="UP001341840"/>
    </source>
</evidence>
<accession>A0ABU6U5D1</accession>
<organism evidence="1 2">
    <name type="scientific">Stylosanthes scabra</name>
    <dbReference type="NCBI Taxonomy" id="79078"/>
    <lineage>
        <taxon>Eukaryota</taxon>
        <taxon>Viridiplantae</taxon>
        <taxon>Streptophyta</taxon>
        <taxon>Embryophyta</taxon>
        <taxon>Tracheophyta</taxon>
        <taxon>Spermatophyta</taxon>
        <taxon>Magnoliopsida</taxon>
        <taxon>eudicotyledons</taxon>
        <taxon>Gunneridae</taxon>
        <taxon>Pentapetalae</taxon>
        <taxon>rosids</taxon>
        <taxon>fabids</taxon>
        <taxon>Fabales</taxon>
        <taxon>Fabaceae</taxon>
        <taxon>Papilionoideae</taxon>
        <taxon>50 kb inversion clade</taxon>
        <taxon>dalbergioids sensu lato</taxon>
        <taxon>Dalbergieae</taxon>
        <taxon>Pterocarpus clade</taxon>
        <taxon>Stylosanthes</taxon>
    </lineage>
</organism>
<reference evidence="1 2" key="1">
    <citation type="journal article" date="2023" name="Plants (Basel)">
        <title>Bridging the Gap: Combining Genomics and Transcriptomics Approaches to Understand Stylosanthes scabra, an Orphan Legume from the Brazilian Caatinga.</title>
        <authorList>
            <person name="Ferreira-Neto J.R.C."/>
            <person name="da Silva M.D."/>
            <person name="Binneck E."/>
            <person name="de Melo N.F."/>
            <person name="da Silva R.H."/>
            <person name="de Melo A.L.T.M."/>
            <person name="Pandolfi V."/>
            <person name="Bustamante F.O."/>
            <person name="Brasileiro-Vidal A.C."/>
            <person name="Benko-Iseppon A.M."/>
        </authorList>
    </citation>
    <scope>NUCLEOTIDE SEQUENCE [LARGE SCALE GENOMIC DNA]</scope>
    <source>
        <tissue evidence="1">Leaves</tissue>
    </source>
</reference>
<protein>
    <submittedName>
        <fullName evidence="1">Uncharacterized protein</fullName>
    </submittedName>
</protein>
<dbReference type="Proteomes" id="UP001341840">
    <property type="component" value="Unassembled WGS sequence"/>
</dbReference>
<dbReference type="EMBL" id="JASCZI010120863">
    <property type="protein sequence ID" value="MED6156321.1"/>
    <property type="molecule type" value="Genomic_DNA"/>
</dbReference>
<keyword evidence="2" id="KW-1185">Reference proteome</keyword>
<comment type="caution">
    <text evidence="1">The sequence shown here is derived from an EMBL/GenBank/DDBJ whole genome shotgun (WGS) entry which is preliminary data.</text>
</comment>
<evidence type="ECO:0000313" key="1">
    <source>
        <dbReference type="EMBL" id="MED6156321.1"/>
    </source>
</evidence>
<gene>
    <name evidence="1" type="ORF">PIB30_013353</name>
</gene>
<proteinExistence type="predicted"/>